<reference evidence="1 2" key="1">
    <citation type="submission" date="2015-03" db="EMBL/GenBank/DDBJ databases">
        <title>Draft genome of the nematode, Opisthorchis viverrini.</title>
        <authorList>
            <person name="Mitreva M."/>
        </authorList>
    </citation>
    <scope>NUCLEOTIDE SEQUENCE [LARGE SCALE GENOMIC DNA]</scope>
    <source>
        <strain evidence="1">Khon Kaen</strain>
    </source>
</reference>
<evidence type="ECO:0000313" key="2">
    <source>
        <dbReference type="Proteomes" id="UP000243686"/>
    </source>
</evidence>
<proteinExistence type="predicted"/>
<dbReference type="EMBL" id="KV892227">
    <property type="protein sequence ID" value="OON21220.1"/>
    <property type="molecule type" value="Genomic_DNA"/>
</dbReference>
<evidence type="ECO:0000313" key="1">
    <source>
        <dbReference type="EMBL" id="OON21220.1"/>
    </source>
</evidence>
<gene>
    <name evidence="1" type="ORF">X801_02896</name>
</gene>
<organism evidence="1 2">
    <name type="scientific">Opisthorchis viverrini</name>
    <name type="common">Southeast Asian liver fluke</name>
    <dbReference type="NCBI Taxonomy" id="6198"/>
    <lineage>
        <taxon>Eukaryota</taxon>
        <taxon>Metazoa</taxon>
        <taxon>Spiralia</taxon>
        <taxon>Lophotrochozoa</taxon>
        <taxon>Platyhelminthes</taxon>
        <taxon>Trematoda</taxon>
        <taxon>Digenea</taxon>
        <taxon>Opisthorchiida</taxon>
        <taxon>Opisthorchiata</taxon>
        <taxon>Opisthorchiidae</taxon>
        <taxon>Opisthorchis</taxon>
    </lineage>
</organism>
<dbReference type="AlphaFoldDB" id="A0A1S8X3C4"/>
<keyword evidence="2" id="KW-1185">Reference proteome</keyword>
<sequence>MSVGKLEEFTATGGSLNQYVERELWLSSIQFDRSLVSPDLLNTKSFDNLSSIVFRHYDHKPFVIPERFKFNTRIQNEGASIEELVAK</sequence>
<dbReference type="Proteomes" id="UP000243686">
    <property type="component" value="Unassembled WGS sequence"/>
</dbReference>
<protein>
    <submittedName>
        <fullName evidence="1">Uncharacterized protein</fullName>
    </submittedName>
</protein>
<accession>A0A1S8X3C4</accession>
<name>A0A1S8X3C4_OPIVI</name>